<evidence type="ECO:0000256" key="3">
    <source>
        <dbReference type="ARBA" id="ARBA00023141"/>
    </source>
</evidence>
<comment type="caution">
    <text evidence="5">The sequence shown here is derived from an EMBL/GenBank/DDBJ whole genome shotgun (WGS) entry which is preliminary data.</text>
</comment>
<proteinExistence type="predicted"/>
<dbReference type="RefSeq" id="WP_188526213.1">
    <property type="nucleotide sequence ID" value="NZ_BMGI01000001.1"/>
</dbReference>
<protein>
    <submittedName>
        <fullName evidence="5">Shikimate dehydrogenase</fullName>
    </submittedName>
</protein>
<dbReference type="InterPro" id="IPR046346">
    <property type="entry name" value="Aminoacid_DH-like_N_sf"/>
</dbReference>
<dbReference type="SUPFAM" id="SSF53223">
    <property type="entry name" value="Aminoacid dehydrogenase-like, N-terminal domain"/>
    <property type="match status" value="1"/>
</dbReference>
<dbReference type="PANTHER" id="PTHR21089:SF1">
    <property type="entry name" value="BIFUNCTIONAL 3-DEHYDROQUINATE DEHYDRATASE_SHIKIMATE DEHYDROGENASE, CHLOROPLASTIC"/>
    <property type="match status" value="1"/>
</dbReference>
<gene>
    <name evidence="5" type="ORF">GCM10011358_07040</name>
</gene>
<dbReference type="EMBL" id="BMGI01000001">
    <property type="protein sequence ID" value="GGD25198.1"/>
    <property type="molecule type" value="Genomic_DNA"/>
</dbReference>
<dbReference type="Gene3D" id="3.40.50.720">
    <property type="entry name" value="NAD(P)-binding Rossmann-like Domain"/>
    <property type="match status" value="1"/>
</dbReference>
<dbReference type="Gene3D" id="3.40.50.10860">
    <property type="entry name" value="Leucine Dehydrogenase, chain A, domain 1"/>
    <property type="match status" value="1"/>
</dbReference>
<evidence type="ECO:0000313" key="5">
    <source>
        <dbReference type="EMBL" id="GGD25198.1"/>
    </source>
</evidence>
<evidence type="ECO:0000256" key="1">
    <source>
        <dbReference type="ARBA" id="ARBA00004871"/>
    </source>
</evidence>
<comment type="pathway">
    <text evidence="1">Metabolic intermediate biosynthesis; chorismate biosynthesis; chorismate from D-erythrose 4-phosphate and phosphoenolpyruvate: step 4/7.</text>
</comment>
<dbReference type="Pfam" id="PF08501">
    <property type="entry name" value="Shikimate_dh_N"/>
    <property type="match status" value="1"/>
</dbReference>
<dbReference type="InterPro" id="IPR013708">
    <property type="entry name" value="Shikimate_DH-bd_N"/>
</dbReference>
<dbReference type="InterPro" id="IPR022893">
    <property type="entry name" value="Shikimate_DH_fam"/>
</dbReference>
<keyword evidence="3" id="KW-0057">Aromatic amino acid biosynthesis</keyword>
<dbReference type="SUPFAM" id="SSF51735">
    <property type="entry name" value="NAD(P)-binding Rossmann-fold domains"/>
    <property type="match status" value="1"/>
</dbReference>
<dbReference type="InterPro" id="IPR036291">
    <property type="entry name" value="NAD(P)-bd_dom_sf"/>
</dbReference>
<sequence>MTGTTAKVQSEALAPGAVTGIVPNGETLVVPIVGDPIAQVKSPGLLTARFAAMGENVVVVPAHVVPAAFDTFMAGLVATRNVPGLVITVPHKQAALGHCAALTERARMAASVNVMRRGEKGWIGDNTDGMGYVEGILAAGGAVGDKRVLLIGAGGAGSAIAFEFLVRGAASLAIHEIDIARRDALIARLETMFPGRVSVGSADPTGFDIIANATPLGMRAGDPLPVEVDKLSEGQFAACPITRPARSPFIEAAAAKGCLTMPGLGMFKAQEGLLVDALLTLEADE</sequence>
<evidence type="ECO:0000256" key="2">
    <source>
        <dbReference type="ARBA" id="ARBA00023002"/>
    </source>
</evidence>
<dbReference type="Proteomes" id="UP000617355">
    <property type="component" value="Unassembled WGS sequence"/>
</dbReference>
<feature type="domain" description="Shikimate dehydrogenase substrate binding N-terminal" evidence="4">
    <location>
        <begin position="32"/>
        <end position="114"/>
    </location>
</feature>
<evidence type="ECO:0000259" key="4">
    <source>
        <dbReference type="Pfam" id="PF08501"/>
    </source>
</evidence>
<dbReference type="PANTHER" id="PTHR21089">
    <property type="entry name" value="SHIKIMATE DEHYDROGENASE"/>
    <property type="match status" value="1"/>
</dbReference>
<organism evidence="5 6">
    <name type="scientific">Sinisalibacter lacisalsi</name>
    <dbReference type="NCBI Taxonomy" id="1526570"/>
    <lineage>
        <taxon>Bacteria</taxon>
        <taxon>Pseudomonadati</taxon>
        <taxon>Pseudomonadota</taxon>
        <taxon>Alphaproteobacteria</taxon>
        <taxon>Rhodobacterales</taxon>
        <taxon>Roseobacteraceae</taxon>
        <taxon>Sinisalibacter</taxon>
    </lineage>
</organism>
<evidence type="ECO:0000313" key="6">
    <source>
        <dbReference type="Proteomes" id="UP000617355"/>
    </source>
</evidence>
<name>A0ABQ1QFC9_9RHOB</name>
<accession>A0ABQ1QFC9</accession>
<keyword evidence="2" id="KW-0560">Oxidoreductase</keyword>
<keyword evidence="3" id="KW-0028">Amino-acid biosynthesis</keyword>
<keyword evidence="6" id="KW-1185">Reference proteome</keyword>
<reference evidence="6" key="1">
    <citation type="journal article" date="2019" name="Int. J. Syst. Evol. Microbiol.">
        <title>The Global Catalogue of Microorganisms (GCM) 10K type strain sequencing project: providing services to taxonomists for standard genome sequencing and annotation.</title>
        <authorList>
            <consortium name="The Broad Institute Genomics Platform"/>
            <consortium name="The Broad Institute Genome Sequencing Center for Infectious Disease"/>
            <person name="Wu L."/>
            <person name="Ma J."/>
        </authorList>
    </citation>
    <scope>NUCLEOTIDE SEQUENCE [LARGE SCALE GENOMIC DNA]</scope>
    <source>
        <strain evidence="6">CGMCC 1.12922</strain>
    </source>
</reference>